<comment type="subcellular location">
    <subcellularLocation>
        <location evidence="1">Cell membrane</location>
        <topology evidence="1">Multi-pass membrane protein</topology>
    </subcellularLocation>
</comment>
<reference evidence="12 13" key="1">
    <citation type="submission" date="2015-08" db="EMBL/GenBank/DDBJ databases">
        <title>Ancestral chromatin configuration constrains chromatin evolution on differentiating sex chromosomes in Drosophila.</title>
        <authorList>
            <person name="Zhou Q."/>
            <person name="Bachtrog D."/>
        </authorList>
    </citation>
    <scope>NUCLEOTIDE SEQUENCE [LARGE SCALE GENOMIC DNA]</scope>
    <source>
        <tissue evidence="12">Whole larvae</tissue>
    </source>
</reference>
<dbReference type="InterPro" id="IPR051163">
    <property type="entry name" value="Sodium:Solute_Symporter_SSF"/>
</dbReference>
<feature type="transmembrane region" description="Helical" evidence="11">
    <location>
        <begin position="389"/>
        <end position="409"/>
    </location>
</feature>
<name>A0A0M4ES91_DROBS</name>
<organism evidence="12 13">
    <name type="scientific">Drosophila busckii</name>
    <name type="common">Fruit fly</name>
    <dbReference type="NCBI Taxonomy" id="30019"/>
    <lineage>
        <taxon>Eukaryota</taxon>
        <taxon>Metazoa</taxon>
        <taxon>Ecdysozoa</taxon>
        <taxon>Arthropoda</taxon>
        <taxon>Hexapoda</taxon>
        <taxon>Insecta</taxon>
        <taxon>Pterygota</taxon>
        <taxon>Neoptera</taxon>
        <taxon>Endopterygota</taxon>
        <taxon>Diptera</taxon>
        <taxon>Brachycera</taxon>
        <taxon>Muscomorpha</taxon>
        <taxon>Ephydroidea</taxon>
        <taxon>Drosophilidae</taxon>
        <taxon>Drosophila</taxon>
    </lineage>
</organism>
<feature type="transmembrane region" description="Helical" evidence="11">
    <location>
        <begin position="543"/>
        <end position="569"/>
    </location>
</feature>
<dbReference type="EMBL" id="CP012526">
    <property type="protein sequence ID" value="ALC45442.1"/>
    <property type="molecule type" value="Genomic_DNA"/>
</dbReference>
<keyword evidence="10" id="KW-0739">Sodium transport</keyword>
<dbReference type="NCBIfam" id="TIGR00813">
    <property type="entry name" value="sss"/>
    <property type="match status" value="3"/>
</dbReference>
<evidence type="ECO:0000256" key="11">
    <source>
        <dbReference type="SAM" id="Phobius"/>
    </source>
</evidence>
<dbReference type="InterPro" id="IPR038377">
    <property type="entry name" value="Na/Glc_symporter_sf"/>
</dbReference>
<keyword evidence="5 11" id="KW-0812">Transmembrane</keyword>
<feature type="transmembrane region" description="Helical" evidence="11">
    <location>
        <begin position="287"/>
        <end position="310"/>
    </location>
</feature>
<dbReference type="PANTHER" id="PTHR42985:SF46">
    <property type="entry name" value="FI02923P-RELATED"/>
    <property type="match status" value="1"/>
</dbReference>
<feature type="transmembrane region" description="Helical" evidence="11">
    <location>
        <begin position="1517"/>
        <end position="1534"/>
    </location>
</feature>
<evidence type="ECO:0000256" key="3">
    <source>
        <dbReference type="ARBA" id="ARBA00022448"/>
    </source>
</evidence>
<feature type="transmembrane region" description="Helical" evidence="11">
    <location>
        <begin position="846"/>
        <end position="862"/>
    </location>
</feature>
<dbReference type="STRING" id="30019.A0A0M4ES91"/>
<feature type="transmembrane region" description="Helical" evidence="11">
    <location>
        <begin position="868"/>
        <end position="893"/>
    </location>
</feature>
<dbReference type="GO" id="GO:0005886">
    <property type="term" value="C:plasma membrane"/>
    <property type="evidence" value="ECO:0007669"/>
    <property type="project" value="UniProtKB-SubCell"/>
</dbReference>
<keyword evidence="9 11" id="KW-0472">Membrane</keyword>
<evidence type="ECO:0000256" key="5">
    <source>
        <dbReference type="ARBA" id="ARBA00022692"/>
    </source>
</evidence>
<feature type="transmembrane region" description="Helical" evidence="11">
    <location>
        <begin position="1463"/>
        <end position="1482"/>
    </location>
</feature>
<feature type="transmembrane region" description="Helical" evidence="11">
    <location>
        <begin position="248"/>
        <end position="266"/>
    </location>
</feature>
<feature type="transmembrane region" description="Helical" evidence="11">
    <location>
        <begin position="987"/>
        <end position="1008"/>
    </location>
</feature>
<feature type="transmembrane region" description="Helical" evidence="11">
    <location>
        <begin position="590"/>
        <end position="610"/>
    </location>
</feature>
<evidence type="ECO:0000313" key="13">
    <source>
        <dbReference type="Proteomes" id="UP000494163"/>
    </source>
</evidence>
<feature type="transmembrane region" description="Helical" evidence="11">
    <location>
        <begin position="1318"/>
        <end position="1336"/>
    </location>
</feature>
<keyword evidence="13" id="KW-1185">Reference proteome</keyword>
<feature type="transmembrane region" description="Helical" evidence="11">
    <location>
        <begin position="195"/>
        <end position="217"/>
    </location>
</feature>
<accession>A0A0M4ES91</accession>
<feature type="transmembrane region" description="Helical" evidence="11">
    <location>
        <begin position="415"/>
        <end position="440"/>
    </location>
</feature>
<sequence length="1676" mass="184859">MSAILNSTVQAVNTTQFTFQAVDYIVFALTLCVSAGIGVYFGFFDKSADTTDEYLMGGKRMKTLPIAISLVASQLSAISIMSIPAEMYAYGINWYFNVVSMLVVIPVLNYVIVPVFYNNNITNCYEYLEMRFNRATRQIQTIIFVLTIFFMLPIWIFMPSLAFAQVTGFNVHTINAIVCGICIFYTMIGGIKAVVWTDVIQAAVMVVSVVLVGVLGAQRLGLSEVLRIADEGGRLDIDYTLDIKTRATMWNTLTAAFIAWSGYVGLNQSCVQRIVSLPSLAHARRSLVFFGLGFFLIISFNCFTGIVMYARYHDCDPLIQGVVSKLDKMVPYLVQDVVGHLSGMPGVFISCVFSAALSTLSASINSLSGIVYFDYIKPRIEHTEHKANIIMKLFVLLTGVYCVLAGFFVERLSSILQIVFSIVGVSYGALTGVFLLGMLIPRAHGRAALIGIVVSLSCMIVILICSWGRNQYPFLPSSVDNCPIASAAIGVYFGFFSKAKNTTEEYLQGSKKMKTLPIAISLVASQLSAIAIMSVPAESYSYGFNYIFVVLSMIAVVPTLVYIIIPVFYENNVANCYEYLEIRFGKRTRQLVTATFILNSLLFLPVFMFVPSLAFSQVTGMNIHLINVLVSSICVFYTMLGGIKAVVWTDVVQGGIMLCSVVMVCVLGTVQTGGLGAVLQNAYAGQRLNLDFRLDPRIRLTVWSSFLGGFFMWAGHIGLNQSCVQRIVSLPSYGHAKRSLTIAGIGFIIIMAINLFTGIIMFARYYGCDPMLAGLVSKPDKMMPFFIQDIMGHLTGMPGMFISCVFSAALSTLSATLNSLGGVVYFDYVKPFIRHTEARANAIMKLFIVLMGGYCILGGFVVEQFGSIIQTVITISGITVGAVVGVFLLGMLWPRANGKVAASSTIFSIAVMIWIIINAQLNFKSGLIKYEVLPNTLDKCDAPHLQMILNAVSSNLTTVATPMSIAGNVTGTFESNREFSIYDVSFFWYKLMGILLVFVWAIPMSYICKPDKQDIIDPKLFTPFVRKFLRQPLTQELEEMPLKGAQLQLETKVTKQMLNDEDARTMESTTILASTAAAAAASVEDLKFGITDYSVFILMLLVSMSIGVYFGFFAKGKNTTEEYLRGSKKMKAIPIAISLVSSQLSGVAIMSIPAENYTYGFNFIFAVLAMIPTVPVLIHIIVPVFYENNVVNCYEYLEMRFNKRTRQLVTLSFVLSQFLMLPVYMFIPSLAFSQVTGVNIHLINTIVSSICVFYTMLGGIKAVVWTDVVQAGVMLLSVVMVGVLGTIRTGGLDTVIDYATQGDRLNFDFRLDPRVRTTFWNTFSSGMLLWTGKIGLDQSCVQRIVSLPSYSHAKKSLIIAGIGFLVIMFFNAFAGIIMFARYFGCDPMLAGLVSKPDKMMPFFIQDIMGNLSGMPGLFISCVFSASLSSLSAHLNSLAGVVYFDYIKPHIRHTEARANGCMKLVVVAMGAYCILGGFVVQNFKSILQTVWTITGINTGAVTGVFFLGMFVPRANGKVALTSMFFSMLVMLWIIINAQLNFKSGLIRYDVLPNSLDQCEARGFHTIANAINATMATTPATTTAPMPSNITTAFDSNREFSIFDISFYWYKVLGAILIFVWAVPMSYVWRPDKKKILDPKLYSPFVRGMLNLPSQEQELEDLPLKEPLTKLEKENLAA</sequence>
<dbReference type="PROSITE" id="PS50283">
    <property type="entry name" value="NA_SOLUT_SYMP_3"/>
    <property type="match status" value="3"/>
</dbReference>
<feature type="transmembrane region" description="Helical" evidence="11">
    <location>
        <begin position="655"/>
        <end position="680"/>
    </location>
</feature>
<evidence type="ECO:0000256" key="4">
    <source>
        <dbReference type="ARBA" id="ARBA00022475"/>
    </source>
</evidence>
<feature type="transmembrane region" description="Helical" evidence="11">
    <location>
        <begin position="475"/>
        <end position="495"/>
    </location>
</feature>
<feature type="transmembrane region" description="Helical" evidence="11">
    <location>
        <begin position="347"/>
        <end position="368"/>
    </location>
</feature>
<feature type="transmembrane region" description="Helical" evidence="11">
    <location>
        <begin position="1606"/>
        <end position="1627"/>
    </location>
</feature>
<feature type="transmembrane region" description="Helical" evidence="11">
    <location>
        <begin position="24"/>
        <end position="43"/>
    </location>
</feature>
<evidence type="ECO:0000256" key="2">
    <source>
        <dbReference type="ARBA" id="ARBA00006434"/>
    </source>
</evidence>
<dbReference type="Proteomes" id="UP000494163">
    <property type="component" value="Chromosome 3R"/>
</dbReference>
<keyword evidence="7" id="KW-0915">Sodium</keyword>
<evidence type="ECO:0000256" key="8">
    <source>
        <dbReference type="ARBA" id="ARBA00023065"/>
    </source>
</evidence>
<feature type="transmembrane region" description="Helical" evidence="11">
    <location>
        <begin position="800"/>
        <end position="826"/>
    </location>
</feature>
<feature type="transmembrane region" description="Helical" evidence="11">
    <location>
        <begin position="1417"/>
        <end position="1443"/>
    </location>
</feature>
<dbReference type="CDD" id="cd11492">
    <property type="entry name" value="SLC5sbd_NIS-SMVT"/>
    <property type="match status" value="3"/>
</dbReference>
<dbReference type="OMA" id="CMASIVI"/>
<dbReference type="PANTHER" id="PTHR42985">
    <property type="entry name" value="SODIUM-COUPLED MONOCARBOXYLATE TRANSPORTER"/>
    <property type="match status" value="1"/>
</dbReference>
<dbReference type="InterPro" id="IPR001734">
    <property type="entry name" value="Na/solute_symporter"/>
</dbReference>
<dbReference type="Gene3D" id="1.20.1730.10">
    <property type="entry name" value="Sodium/glucose cotransporter"/>
    <property type="match status" value="3"/>
</dbReference>
<feature type="transmembrane region" description="Helical" evidence="11">
    <location>
        <begin position="900"/>
        <end position="917"/>
    </location>
</feature>
<keyword evidence="3" id="KW-0813">Transport</keyword>
<evidence type="ECO:0000256" key="9">
    <source>
        <dbReference type="ARBA" id="ARBA00023136"/>
    </source>
</evidence>
<feature type="transmembrane region" description="Helical" evidence="11">
    <location>
        <begin position="1488"/>
        <end position="1510"/>
    </location>
</feature>
<feature type="transmembrane region" description="Helical" evidence="11">
    <location>
        <begin position="516"/>
        <end position="537"/>
    </location>
</feature>
<feature type="transmembrane region" description="Helical" evidence="11">
    <location>
        <begin position="1207"/>
        <end position="1227"/>
    </location>
</feature>
<dbReference type="GO" id="GO:0015293">
    <property type="term" value="F:symporter activity"/>
    <property type="evidence" value="ECO:0007669"/>
    <property type="project" value="TreeGrafter"/>
</dbReference>
<dbReference type="Pfam" id="PF00474">
    <property type="entry name" value="SSF"/>
    <property type="match status" value="3"/>
</dbReference>
<keyword evidence="4" id="KW-1003">Cell membrane</keyword>
<feature type="transmembrane region" description="Helical" evidence="11">
    <location>
        <begin position="95"/>
        <end position="117"/>
    </location>
</feature>
<dbReference type="GO" id="GO:0006814">
    <property type="term" value="P:sodium ion transport"/>
    <property type="evidence" value="ECO:0007669"/>
    <property type="project" value="UniProtKB-KW"/>
</dbReference>
<feature type="transmembrane region" description="Helical" evidence="11">
    <location>
        <begin position="138"/>
        <end position="157"/>
    </location>
</feature>
<feature type="transmembrane region" description="Helical" evidence="11">
    <location>
        <begin position="740"/>
        <end position="766"/>
    </location>
</feature>
<feature type="transmembrane region" description="Helical" evidence="11">
    <location>
        <begin position="169"/>
        <end position="188"/>
    </location>
</feature>
<evidence type="ECO:0000256" key="1">
    <source>
        <dbReference type="ARBA" id="ARBA00004651"/>
    </source>
</evidence>
<keyword evidence="6 11" id="KW-1133">Transmembrane helix</keyword>
<dbReference type="OrthoDB" id="6132759at2759"/>
<feature type="transmembrane region" description="Helical" evidence="11">
    <location>
        <begin position="1357"/>
        <end position="1383"/>
    </location>
</feature>
<feature type="transmembrane region" description="Helical" evidence="11">
    <location>
        <begin position="1160"/>
        <end position="1186"/>
    </location>
</feature>
<protein>
    <submittedName>
        <fullName evidence="12">Salt</fullName>
    </submittedName>
</protein>
<feature type="transmembrane region" description="Helical" evidence="11">
    <location>
        <begin position="1135"/>
        <end position="1154"/>
    </location>
</feature>
<feature type="transmembrane region" description="Helical" evidence="11">
    <location>
        <begin position="447"/>
        <end position="469"/>
    </location>
</feature>
<evidence type="ECO:0000256" key="6">
    <source>
        <dbReference type="ARBA" id="ARBA00022989"/>
    </source>
</evidence>
<feature type="transmembrane region" description="Helical" evidence="11">
    <location>
        <begin position="622"/>
        <end position="643"/>
    </location>
</feature>
<evidence type="ECO:0000256" key="7">
    <source>
        <dbReference type="ARBA" id="ARBA00023053"/>
    </source>
</evidence>
<gene>
    <name evidence="12" type="ORF">Dbus_chr3Rg192</name>
</gene>
<keyword evidence="8" id="KW-0406">Ion transport</keyword>
<proteinExistence type="inferred from homology"/>
<evidence type="ECO:0000313" key="12">
    <source>
        <dbReference type="EMBL" id="ALC45442.1"/>
    </source>
</evidence>
<evidence type="ECO:0000256" key="10">
    <source>
        <dbReference type="ARBA" id="ARBA00023201"/>
    </source>
</evidence>
<feature type="transmembrane region" description="Helical" evidence="11">
    <location>
        <begin position="1095"/>
        <end position="1114"/>
    </location>
</feature>
<feature type="transmembrane region" description="Helical" evidence="11">
    <location>
        <begin position="1264"/>
        <end position="1287"/>
    </location>
</feature>
<feature type="transmembrane region" description="Helical" evidence="11">
    <location>
        <begin position="64"/>
        <end position="83"/>
    </location>
</feature>
<feature type="transmembrane region" description="Helical" evidence="11">
    <location>
        <begin position="1239"/>
        <end position="1257"/>
    </location>
</feature>
<comment type="similarity">
    <text evidence="2">Belongs to the sodium:solute symporter (SSF) (TC 2.A.21) family.</text>
</comment>
<feature type="transmembrane region" description="Helical" evidence="11">
    <location>
        <begin position="700"/>
        <end position="719"/>
    </location>
</feature>